<reference evidence="1 2" key="1">
    <citation type="submission" date="2017-10" db="EMBL/GenBank/DDBJ databases">
        <title>Comparative genomics in systemic dimorphic fungi from Ajellomycetaceae.</title>
        <authorList>
            <person name="Munoz J.F."/>
            <person name="Mcewen J.G."/>
            <person name="Clay O.K."/>
            <person name="Cuomo C.A."/>
        </authorList>
    </citation>
    <scope>NUCLEOTIDE SEQUENCE [LARGE SCALE GENOMIC DNA]</scope>
    <source>
        <strain evidence="1 2">UAMH4076</strain>
    </source>
</reference>
<comment type="caution">
    <text evidence="1">The sequence shown here is derived from an EMBL/GenBank/DDBJ whole genome shotgun (WGS) entry which is preliminary data.</text>
</comment>
<protein>
    <submittedName>
        <fullName evidence="1">Uncharacterized protein</fullName>
    </submittedName>
</protein>
<sequence>MAANTLMEYLQIGPFDIPINPPARPGPNTTNDVYDYTDIATVSDWQQFNLPTIMQRYGNLMAATTIHSEPFVNTPSTSLNVEESIRHEITRQMMERTRYALRAAFERLQVTNQMNGITRLDFGLGVMAVTPGNFTPDTSYYLPELPGGTSPNRAPGDVKPSWKWSNALRNGTPYQQQQFKQVLSQVSHYMEQHRARYGFVLTNDELVAIRRQNSSGDVELSLPIPWATRGTVQQPRLTVLLGLWYIGMLAAQDQGPESWQL</sequence>
<dbReference type="VEuPathDB" id="FungiDB:EMCG_01367"/>
<keyword evidence="2" id="KW-1185">Reference proteome</keyword>
<name>A0A2B7ZIW5_9EURO</name>
<dbReference type="STRING" id="73230.A0A2B7ZIW5"/>
<accession>A0A2B7ZIW5</accession>
<evidence type="ECO:0000313" key="2">
    <source>
        <dbReference type="Proteomes" id="UP000226031"/>
    </source>
</evidence>
<dbReference type="AlphaFoldDB" id="A0A2B7ZIW5"/>
<dbReference type="VEuPathDB" id="FungiDB:EMCG_01366"/>
<organism evidence="1 2">
    <name type="scientific">[Emmonsia] crescens</name>
    <dbReference type="NCBI Taxonomy" id="73230"/>
    <lineage>
        <taxon>Eukaryota</taxon>
        <taxon>Fungi</taxon>
        <taxon>Dikarya</taxon>
        <taxon>Ascomycota</taxon>
        <taxon>Pezizomycotina</taxon>
        <taxon>Eurotiomycetes</taxon>
        <taxon>Eurotiomycetidae</taxon>
        <taxon>Onygenales</taxon>
        <taxon>Ajellomycetaceae</taxon>
        <taxon>Emergomyces</taxon>
    </lineage>
</organism>
<evidence type="ECO:0000313" key="1">
    <source>
        <dbReference type="EMBL" id="PGH33916.1"/>
    </source>
</evidence>
<dbReference type="Proteomes" id="UP000226031">
    <property type="component" value="Unassembled WGS sequence"/>
</dbReference>
<gene>
    <name evidence="1" type="ORF">GX50_03237</name>
</gene>
<proteinExistence type="predicted"/>
<dbReference type="EMBL" id="PDND01000051">
    <property type="protein sequence ID" value="PGH33916.1"/>
    <property type="molecule type" value="Genomic_DNA"/>
</dbReference>